<dbReference type="Proteomes" id="UP000041254">
    <property type="component" value="Unassembled WGS sequence"/>
</dbReference>
<feature type="compositionally biased region" description="Low complexity" evidence="1">
    <location>
        <begin position="652"/>
        <end position="662"/>
    </location>
</feature>
<organism evidence="2 3">
    <name type="scientific">Vitrella brassicaformis (strain CCMP3155)</name>
    <dbReference type="NCBI Taxonomy" id="1169540"/>
    <lineage>
        <taxon>Eukaryota</taxon>
        <taxon>Sar</taxon>
        <taxon>Alveolata</taxon>
        <taxon>Colpodellida</taxon>
        <taxon>Vitrellaceae</taxon>
        <taxon>Vitrella</taxon>
    </lineage>
</organism>
<dbReference type="AlphaFoldDB" id="A0A0G4E901"/>
<sequence>MPKSLFRLRSNGCELISQPGEARGGKMETSSNGTMSYCDQLSAVVARYLEQSGQTHPCLDAPIAVRRQWEAETAKRILHANKQRALLLREVCHLKGHPLPPSSAGNMVAWESEDNPEHAAMVAEAKREAARLVGVEQGAAEGEGEGGGEADMDTVVEPEKEAHHPIEEAAPAAAEVVGEEMTELGIKQTREEPIHEAAKDTTESQEDVATRTNLVHFLDDWGTGNGWDVITKLLSKEEAADPDWKFHLPIVRLQALIQQLSEEPTPSVAQPPTTPSTSRTHHPSPTPTPATHGQQPNPPAAGAGGGVPASVHIQVRDRKGTLGYSRSPEVMEKLMPPSVIKEIQKHDVYVDDWETRLSLKADPDSVPFLEELYESRRSVGLATTLNYALKEWMIVYGFYMTQQEELFGDKKRIGIKVQQDKYCRPSHRSGHTPTIPQNLFRTYVYSHRFGQEVLYSTSWPQDLFFRLLKMVDASLSFASKHTSEWISTHMKLYTIFQHMTFSEPILKSQLLTSWFQYLIANSRIRYSLSELQDRPEDYFFGDGGAPSPSNRPPPHKASAMGDTHPHQHTHTADTTPREAHRDKKPSFSPTAAAGAAAGRDAGKDKEKADVTPRSKEPSPRAAAAAAAAQGAAPQTEKKPPEDAAGKRKDKPAAAAAAAAAAAGSWAQLVSGAGAGAGAGESPAAKRGADDKSEEKAPAATATATATAQPETATKQQQPHPQQQEDKKADTKKKDKEPPAAVTPSLSVAAEQSPTAGPPTGVIDFEVTDWNTMLLNGPLPGAVDLESRDYRRPNEYTHSLNYVLSSALKFWRICEYHMVSRAVKVDDAAQQGIWTALDTTPMRRAPHPKQDRCLTVWTLTAMWGNSKQSMAVVTPWSRPVMESLVTLINESLKEMDAKYKSSREPLRDGGPEKGDLARAFFKPVVTKSSLMTSWLRFVLSTGYGDGRYLELESIPVRLEQRDKATIADYRTYRAFDEWRKHVGPTGQARDDFVGKRQR</sequence>
<feature type="compositionally biased region" description="Basic and acidic residues" evidence="1">
    <location>
        <begin position="635"/>
        <end position="646"/>
    </location>
</feature>
<feature type="compositionally biased region" description="Polar residues" evidence="1">
    <location>
        <begin position="743"/>
        <end position="754"/>
    </location>
</feature>
<feature type="compositionally biased region" description="Low complexity" evidence="1">
    <location>
        <begin position="621"/>
        <end position="632"/>
    </location>
</feature>
<reference evidence="2 3" key="1">
    <citation type="submission" date="2014-11" db="EMBL/GenBank/DDBJ databases">
        <authorList>
            <person name="Zhu J."/>
            <person name="Qi W."/>
            <person name="Song R."/>
        </authorList>
    </citation>
    <scope>NUCLEOTIDE SEQUENCE [LARGE SCALE GENOMIC DNA]</scope>
</reference>
<keyword evidence="3" id="KW-1185">Reference proteome</keyword>
<evidence type="ECO:0000256" key="1">
    <source>
        <dbReference type="SAM" id="MobiDB-lite"/>
    </source>
</evidence>
<feature type="region of interest" description="Disordered" evidence="1">
    <location>
        <begin position="261"/>
        <end position="308"/>
    </location>
</feature>
<feature type="compositionally biased region" description="Low complexity" evidence="1">
    <location>
        <begin position="697"/>
        <end position="721"/>
    </location>
</feature>
<feature type="compositionally biased region" description="Basic and acidic residues" evidence="1">
    <location>
        <begin position="722"/>
        <end position="737"/>
    </location>
</feature>
<feature type="compositionally biased region" description="Polar residues" evidence="1">
    <location>
        <begin position="261"/>
        <end position="270"/>
    </location>
</feature>
<name>A0A0G4E901_VITBC</name>
<evidence type="ECO:0000313" key="2">
    <source>
        <dbReference type="EMBL" id="CEL91998.1"/>
    </source>
</evidence>
<dbReference type="EMBL" id="CDMY01000040">
    <property type="protein sequence ID" value="CEL91998.1"/>
    <property type="molecule type" value="Genomic_DNA"/>
</dbReference>
<feature type="compositionally biased region" description="Basic and acidic residues" evidence="1">
    <location>
        <begin position="600"/>
        <end position="618"/>
    </location>
</feature>
<accession>A0A0G4E901</accession>
<feature type="region of interest" description="Disordered" evidence="1">
    <location>
        <begin position="537"/>
        <end position="762"/>
    </location>
</feature>
<evidence type="ECO:0000313" key="3">
    <source>
        <dbReference type="Proteomes" id="UP000041254"/>
    </source>
</evidence>
<gene>
    <name evidence="2" type="ORF">Vbra_6736</name>
</gene>
<feature type="compositionally biased region" description="Basic and acidic residues" evidence="1">
    <location>
        <begin position="575"/>
        <end position="585"/>
    </location>
</feature>
<dbReference type="PANTHER" id="PTHR33472">
    <property type="entry name" value="OS01G0106600 PROTEIN"/>
    <property type="match status" value="1"/>
</dbReference>
<proteinExistence type="predicted"/>
<protein>
    <submittedName>
        <fullName evidence="2">Uncharacterized protein</fullName>
    </submittedName>
</protein>
<dbReference type="PANTHER" id="PTHR33472:SF28">
    <property type="entry name" value="BROMO AND FHA DOMAIN-CONTAINING PROTEIN DDB_G0267958"/>
    <property type="match status" value="1"/>
</dbReference>
<dbReference type="InParanoid" id="A0A0G4E901"/>
<dbReference type="VEuPathDB" id="CryptoDB:Vbra_6736"/>
<feature type="compositionally biased region" description="Basic and acidic residues" evidence="1">
    <location>
        <begin position="686"/>
        <end position="696"/>
    </location>
</feature>